<evidence type="ECO:0000259" key="1">
    <source>
        <dbReference type="PROSITE" id="PS51186"/>
    </source>
</evidence>
<dbReference type="InterPro" id="IPR051531">
    <property type="entry name" value="N-acetyltransferase"/>
</dbReference>
<evidence type="ECO:0000313" key="3">
    <source>
        <dbReference type="Proteomes" id="UP000722989"/>
    </source>
</evidence>
<evidence type="ECO:0000313" key="2">
    <source>
        <dbReference type="EMBL" id="NJC72098.1"/>
    </source>
</evidence>
<dbReference type="InterPro" id="IPR016181">
    <property type="entry name" value="Acyl_CoA_acyltransferase"/>
</dbReference>
<feature type="domain" description="N-acetyltransferase" evidence="1">
    <location>
        <begin position="23"/>
        <end position="184"/>
    </location>
</feature>
<proteinExistence type="predicted"/>
<dbReference type="PANTHER" id="PTHR43792:SF1">
    <property type="entry name" value="N-ACETYLTRANSFERASE DOMAIN-CONTAINING PROTEIN"/>
    <property type="match status" value="1"/>
</dbReference>
<sequence>MIGVSVHLPSALRPGYPVRTERLLLRPLTVDDVDALLAYRSRPDVCRYVPFEPMTREVIDQRLATAWANTELTDEGQALTLGIQLAGTGDLVGDVVLFWHSREHGGGEIGWVVNPDFGGHGYATEAAHALLRLGFDELGLHRIIARIDERNEPSAKLAQRLGMRQEARLVHNELFKGEWSTELDFAMLADEWPAYRGAPDSRGARTVRD</sequence>
<dbReference type="InterPro" id="IPR000182">
    <property type="entry name" value="GNAT_dom"/>
</dbReference>
<keyword evidence="3" id="KW-1185">Reference proteome</keyword>
<accession>A0ABX0Y3V2</accession>
<dbReference type="PANTHER" id="PTHR43792">
    <property type="entry name" value="GNAT FAMILY, PUTATIVE (AFU_ORTHOLOGUE AFUA_3G00765)-RELATED-RELATED"/>
    <property type="match status" value="1"/>
</dbReference>
<dbReference type="Pfam" id="PF13302">
    <property type="entry name" value="Acetyltransf_3"/>
    <property type="match status" value="1"/>
</dbReference>
<comment type="caution">
    <text evidence="2">The sequence shown here is derived from an EMBL/GenBank/DDBJ whole genome shotgun (WGS) entry which is preliminary data.</text>
</comment>
<reference evidence="2 3" key="1">
    <citation type="submission" date="2020-03" db="EMBL/GenBank/DDBJ databases">
        <title>WGS of the type strain of Planosporangium spp.</title>
        <authorList>
            <person name="Thawai C."/>
        </authorList>
    </citation>
    <scope>NUCLEOTIDE SEQUENCE [LARGE SCALE GENOMIC DNA]</scope>
    <source>
        <strain evidence="2 3">TBRC 5610</strain>
    </source>
</reference>
<name>A0ABX0Y3V2_9ACTN</name>
<organism evidence="2 3">
    <name type="scientific">Planosporangium thailandense</name>
    <dbReference type="NCBI Taxonomy" id="765197"/>
    <lineage>
        <taxon>Bacteria</taxon>
        <taxon>Bacillati</taxon>
        <taxon>Actinomycetota</taxon>
        <taxon>Actinomycetes</taxon>
        <taxon>Micromonosporales</taxon>
        <taxon>Micromonosporaceae</taxon>
        <taxon>Planosporangium</taxon>
    </lineage>
</organism>
<dbReference type="SUPFAM" id="SSF55729">
    <property type="entry name" value="Acyl-CoA N-acyltransferases (Nat)"/>
    <property type="match status" value="1"/>
</dbReference>
<dbReference type="EMBL" id="JAATVY010000016">
    <property type="protein sequence ID" value="NJC72098.1"/>
    <property type="molecule type" value="Genomic_DNA"/>
</dbReference>
<dbReference type="PROSITE" id="PS51186">
    <property type="entry name" value="GNAT"/>
    <property type="match status" value="1"/>
</dbReference>
<gene>
    <name evidence="2" type="ORF">HC031_20600</name>
</gene>
<dbReference type="Gene3D" id="3.40.630.30">
    <property type="match status" value="1"/>
</dbReference>
<protein>
    <submittedName>
        <fullName evidence="2">GNAT family N-acetyltransferase</fullName>
    </submittedName>
</protein>
<dbReference type="Proteomes" id="UP000722989">
    <property type="component" value="Unassembled WGS sequence"/>
</dbReference>